<reference evidence="1" key="1">
    <citation type="submission" date="2021-05" db="EMBL/GenBank/DDBJ databases">
        <authorList>
            <person name="Pan Q."/>
            <person name="Jouanno E."/>
            <person name="Zahm M."/>
            <person name="Klopp C."/>
            <person name="Cabau C."/>
            <person name="Louis A."/>
            <person name="Berthelot C."/>
            <person name="Parey E."/>
            <person name="Roest Crollius H."/>
            <person name="Montfort J."/>
            <person name="Robinson-Rechavi M."/>
            <person name="Bouchez O."/>
            <person name="Lampietro C."/>
            <person name="Lopez Roques C."/>
            <person name="Donnadieu C."/>
            <person name="Postlethwait J."/>
            <person name="Bobe J."/>
            <person name="Dillon D."/>
            <person name="Chandos A."/>
            <person name="von Hippel F."/>
            <person name="Guiguen Y."/>
        </authorList>
    </citation>
    <scope>NUCLEOTIDE SEQUENCE</scope>
    <source>
        <strain evidence="1">YG-Jan2019</strain>
    </source>
</reference>
<dbReference type="EMBL" id="CM055729">
    <property type="protein sequence ID" value="KAJ8015502.1"/>
    <property type="molecule type" value="Genomic_DNA"/>
</dbReference>
<comment type="caution">
    <text evidence="1">The sequence shown here is derived from an EMBL/GenBank/DDBJ whole genome shotgun (WGS) entry which is preliminary data.</text>
</comment>
<keyword evidence="2" id="KW-1185">Reference proteome</keyword>
<accession>A0ACC2HI46</accession>
<dbReference type="Proteomes" id="UP001157502">
    <property type="component" value="Chromosome 2"/>
</dbReference>
<name>A0ACC2HI46_DALPE</name>
<protein>
    <submittedName>
        <fullName evidence="1">Uncharacterized protein</fullName>
    </submittedName>
</protein>
<organism evidence="1 2">
    <name type="scientific">Dallia pectoralis</name>
    <name type="common">Alaska blackfish</name>
    <dbReference type="NCBI Taxonomy" id="75939"/>
    <lineage>
        <taxon>Eukaryota</taxon>
        <taxon>Metazoa</taxon>
        <taxon>Chordata</taxon>
        <taxon>Craniata</taxon>
        <taxon>Vertebrata</taxon>
        <taxon>Euteleostomi</taxon>
        <taxon>Actinopterygii</taxon>
        <taxon>Neopterygii</taxon>
        <taxon>Teleostei</taxon>
        <taxon>Protacanthopterygii</taxon>
        <taxon>Esociformes</taxon>
        <taxon>Umbridae</taxon>
        <taxon>Dallia</taxon>
    </lineage>
</organism>
<evidence type="ECO:0000313" key="1">
    <source>
        <dbReference type="EMBL" id="KAJ8015502.1"/>
    </source>
</evidence>
<proteinExistence type="predicted"/>
<evidence type="ECO:0000313" key="2">
    <source>
        <dbReference type="Proteomes" id="UP001157502"/>
    </source>
</evidence>
<gene>
    <name evidence="1" type="ORF">DPEC_G00026800</name>
</gene>
<sequence length="117" mass="12576">MQAGLKALVLHHPFCTADSAVGELPDHLAANCGEQRRQKPLPTPLHALIAPREAEAKKPVCPGCVTGRGLVLARRSTYFPGRMFVWLFLAQRAGLGPSQFGGCQSIGSGCDVEMFLF</sequence>